<reference evidence="3" key="1">
    <citation type="journal article" date="2019" name="Int. J. Syst. Evol. Microbiol.">
        <title>The Global Catalogue of Microorganisms (GCM) 10K type strain sequencing project: providing services to taxonomists for standard genome sequencing and annotation.</title>
        <authorList>
            <consortium name="The Broad Institute Genomics Platform"/>
            <consortium name="The Broad Institute Genome Sequencing Center for Infectious Disease"/>
            <person name="Wu L."/>
            <person name="Ma J."/>
        </authorList>
    </citation>
    <scope>NUCLEOTIDE SEQUENCE [LARGE SCALE GENOMIC DNA]</scope>
    <source>
        <strain evidence="3">CGMCC 1.15180</strain>
    </source>
</reference>
<evidence type="ECO:0000313" key="2">
    <source>
        <dbReference type="EMBL" id="MFD2034195.1"/>
    </source>
</evidence>
<dbReference type="Proteomes" id="UP001597361">
    <property type="component" value="Unassembled WGS sequence"/>
</dbReference>
<keyword evidence="1" id="KW-0812">Transmembrane</keyword>
<protein>
    <recommendedName>
        <fullName evidence="4">Anti-sigma factor</fullName>
    </recommendedName>
</protein>
<keyword evidence="3" id="KW-1185">Reference proteome</keyword>
<gene>
    <name evidence="2" type="ORF">ACFSKL_05295</name>
</gene>
<sequence length="220" mass="25001">MHPDRKNIDHHVDLPEGIEFRQEEIWNKINPKGNRKKPYFWWIAASAALIASVGIFLFSENDDFQENLLMTEVENQEIKIITLPEVEKPELVRPNENVALVKESKTAPPKEEPLRQALNEPEIKAVDSFLTDLVENDSTGNIQTTESNSAEIQLSLAAQRLQASLDKVNPKSEVKEKIILQRMTLAEFLGANRNIDLAKESSINQESILKSLIRGNHEKN</sequence>
<name>A0ABW4VJP3_9BACT</name>
<dbReference type="EMBL" id="JBHUHR010000015">
    <property type="protein sequence ID" value="MFD2034195.1"/>
    <property type="molecule type" value="Genomic_DNA"/>
</dbReference>
<comment type="caution">
    <text evidence="2">The sequence shown here is derived from an EMBL/GenBank/DDBJ whole genome shotgun (WGS) entry which is preliminary data.</text>
</comment>
<keyword evidence="1" id="KW-1133">Transmembrane helix</keyword>
<organism evidence="2 3">
    <name type="scientific">Belliella marina</name>
    <dbReference type="NCBI Taxonomy" id="1644146"/>
    <lineage>
        <taxon>Bacteria</taxon>
        <taxon>Pseudomonadati</taxon>
        <taxon>Bacteroidota</taxon>
        <taxon>Cytophagia</taxon>
        <taxon>Cytophagales</taxon>
        <taxon>Cyclobacteriaceae</taxon>
        <taxon>Belliella</taxon>
    </lineage>
</organism>
<dbReference type="RefSeq" id="WP_376884130.1">
    <property type="nucleotide sequence ID" value="NZ_JBHUHR010000015.1"/>
</dbReference>
<accession>A0ABW4VJP3</accession>
<feature type="transmembrane region" description="Helical" evidence="1">
    <location>
        <begin position="39"/>
        <end position="58"/>
    </location>
</feature>
<evidence type="ECO:0000313" key="3">
    <source>
        <dbReference type="Proteomes" id="UP001597361"/>
    </source>
</evidence>
<keyword evidence="1" id="KW-0472">Membrane</keyword>
<proteinExistence type="predicted"/>
<evidence type="ECO:0008006" key="4">
    <source>
        <dbReference type="Google" id="ProtNLM"/>
    </source>
</evidence>
<evidence type="ECO:0000256" key="1">
    <source>
        <dbReference type="SAM" id="Phobius"/>
    </source>
</evidence>